<dbReference type="SUPFAM" id="SSF51735">
    <property type="entry name" value="NAD(P)-binding Rossmann-fold domains"/>
    <property type="match status" value="1"/>
</dbReference>
<dbReference type="InterPro" id="IPR045982">
    <property type="entry name" value="DUF5938"/>
</dbReference>
<evidence type="ECO:0000313" key="4">
    <source>
        <dbReference type="Proteomes" id="UP001056035"/>
    </source>
</evidence>
<dbReference type="PANTHER" id="PTHR43781:SF1">
    <property type="entry name" value="SACCHAROPINE DEHYDROGENASE"/>
    <property type="match status" value="1"/>
</dbReference>
<dbReference type="RefSeq" id="WP_254571448.1">
    <property type="nucleotide sequence ID" value="NZ_CP098502.1"/>
</dbReference>
<organism evidence="3 4">
    <name type="scientific">Paraconexibacter antarcticus</name>
    <dbReference type="NCBI Taxonomy" id="2949664"/>
    <lineage>
        <taxon>Bacteria</taxon>
        <taxon>Bacillati</taxon>
        <taxon>Actinomycetota</taxon>
        <taxon>Thermoleophilia</taxon>
        <taxon>Solirubrobacterales</taxon>
        <taxon>Paraconexibacteraceae</taxon>
        <taxon>Paraconexibacter</taxon>
    </lineage>
</organism>
<feature type="domain" description="Saccharopine dehydrogenase NADP binding" evidence="1">
    <location>
        <begin position="7"/>
        <end position="123"/>
    </location>
</feature>
<protein>
    <submittedName>
        <fullName evidence="3">DUF5938 domain-containing protein</fullName>
    </submittedName>
</protein>
<feature type="domain" description="DUF5938" evidence="2">
    <location>
        <begin position="140"/>
        <end position="373"/>
    </location>
</feature>
<dbReference type="EMBL" id="CP098502">
    <property type="protein sequence ID" value="UTI64750.1"/>
    <property type="molecule type" value="Genomic_DNA"/>
</dbReference>
<dbReference type="Gene3D" id="3.40.50.720">
    <property type="entry name" value="NAD(P)-binding Rossmann-like Domain"/>
    <property type="match status" value="1"/>
</dbReference>
<sequence>MSSKHPVVIYGASGYTGRLVAEYLRQYHVPFTAAGRDADKLQAIMDKVPGIETATYECVAVEHTVEALTELFRGAKVVCNMVGPFATLGMDVAEAALAAGCHYLDTTGEQNWMLDVQEKLGEAYAEEGLLLAPCIAQMYTNGEIAANIVLEDPAIDTLDTLVLWGGDPTIASTASIFTILMADHFYLENNEYQKWPGDAQFNVTIPGQHETGLALTWGGIAHPVWFKDDPRVITCKSHGGLFNQEVMKGVVQVIEIIETQVKPLPTEAEQQAAIDTIIAQMPETVTPPRENPLVNRSLDSVIGSGPLGSRQVVIRGANNYQQTALLQAHCAYSLLHQPPRRVGFASGCQAFGHRELLGVLQRFGLVGEPVTTTV</sequence>
<evidence type="ECO:0000259" key="1">
    <source>
        <dbReference type="Pfam" id="PF03435"/>
    </source>
</evidence>
<keyword evidence="4" id="KW-1185">Reference proteome</keyword>
<evidence type="ECO:0000313" key="3">
    <source>
        <dbReference type="EMBL" id="UTI64750.1"/>
    </source>
</evidence>
<accession>A0ABY5DTF0</accession>
<evidence type="ECO:0000259" key="2">
    <source>
        <dbReference type="Pfam" id="PF19362"/>
    </source>
</evidence>
<dbReference type="Proteomes" id="UP001056035">
    <property type="component" value="Chromosome"/>
</dbReference>
<reference evidence="3 4" key="1">
    <citation type="submission" date="2022-06" db="EMBL/GenBank/DDBJ databases">
        <title>Paraconexibacter antarcticus.</title>
        <authorList>
            <person name="Kim C.S."/>
        </authorList>
    </citation>
    <scope>NUCLEOTIDE SEQUENCE [LARGE SCALE GENOMIC DNA]</scope>
    <source>
        <strain evidence="3 4">02-257</strain>
    </source>
</reference>
<dbReference type="Pfam" id="PF03435">
    <property type="entry name" value="Sacchrp_dh_NADP"/>
    <property type="match status" value="1"/>
</dbReference>
<gene>
    <name evidence="3" type="ORF">NBH00_00730</name>
</gene>
<dbReference type="PANTHER" id="PTHR43781">
    <property type="entry name" value="SACCHAROPINE DEHYDROGENASE"/>
    <property type="match status" value="1"/>
</dbReference>
<dbReference type="InterPro" id="IPR036291">
    <property type="entry name" value="NAD(P)-bd_dom_sf"/>
</dbReference>
<dbReference type="Pfam" id="PF19362">
    <property type="entry name" value="DUF5938"/>
    <property type="match status" value="1"/>
</dbReference>
<dbReference type="InterPro" id="IPR005097">
    <property type="entry name" value="Sacchrp_dh_NADP-bd"/>
</dbReference>
<name>A0ABY5DTF0_9ACTN</name>
<proteinExistence type="predicted"/>